<dbReference type="GO" id="GO:0004523">
    <property type="term" value="F:RNA-DNA hybrid ribonuclease activity"/>
    <property type="evidence" value="ECO:0007669"/>
    <property type="project" value="InterPro"/>
</dbReference>
<dbReference type="PANTHER" id="PTHR48475">
    <property type="entry name" value="RIBONUCLEASE H"/>
    <property type="match status" value="1"/>
</dbReference>
<dbReference type="OrthoDB" id="1933881at2759"/>
<accession>A0A8T3B2R1</accession>
<comment type="caution">
    <text evidence="2">The sequence shown here is derived from an EMBL/GenBank/DDBJ whole genome shotgun (WGS) entry which is preliminary data.</text>
</comment>
<evidence type="ECO:0000313" key="3">
    <source>
        <dbReference type="Proteomes" id="UP000829196"/>
    </source>
</evidence>
<protein>
    <recommendedName>
        <fullName evidence="1">RNase H type-1 domain-containing protein</fullName>
    </recommendedName>
</protein>
<reference evidence="2" key="1">
    <citation type="journal article" date="2022" name="Front. Genet.">
        <title>Chromosome-Scale Assembly of the Dendrobium nobile Genome Provides Insights Into the Molecular Mechanism of the Biosynthesis of the Medicinal Active Ingredient of Dendrobium.</title>
        <authorList>
            <person name="Xu Q."/>
            <person name="Niu S.-C."/>
            <person name="Li K.-L."/>
            <person name="Zheng P.-J."/>
            <person name="Zhang X.-J."/>
            <person name="Jia Y."/>
            <person name="Liu Y."/>
            <person name="Niu Y.-X."/>
            <person name="Yu L.-H."/>
            <person name="Chen D.-F."/>
            <person name="Zhang G.-Q."/>
        </authorList>
    </citation>
    <scope>NUCLEOTIDE SEQUENCE</scope>
    <source>
        <tissue evidence="2">Leaf</tissue>
    </source>
</reference>
<dbReference type="InterPro" id="IPR012337">
    <property type="entry name" value="RNaseH-like_sf"/>
</dbReference>
<dbReference type="PANTHER" id="PTHR48475:SF1">
    <property type="entry name" value="RNASE H TYPE-1 DOMAIN-CONTAINING PROTEIN"/>
    <property type="match status" value="1"/>
</dbReference>
<dbReference type="EMBL" id="JAGYWB010000012">
    <property type="protein sequence ID" value="KAI0502630.1"/>
    <property type="molecule type" value="Genomic_DNA"/>
</dbReference>
<dbReference type="CDD" id="cd09279">
    <property type="entry name" value="RNase_HI_like"/>
    <property type="match status" value="1"/>
</dbReference>
<organism evidence="2 3">
    <name type="scientific">Dendrobium nobile</name>
    <name type="common">Orchid</name>
    <dbReference type="NCBI Taxonomy" id="94219"/>
    <lineage>
        <taxon>Eukaryota</taxon>
        <taxon>Viridiplantae</taxon>
        <taxon>Streptophyta</taxon>
        <taxon>Embryophyta</taxon>
        <taxon>Tracheophyta</taxon>
        <taxon>Spermatophyta</taxon>
        <taxon>Magnoliopsida</taxon>
        <taxon>Liliopsida</taxon>
        <taxon>Asparagales</taxon>
        <taxon>Orchidaceae</taxon>
        <taxon>Epidendroideae</taxon>
        <taxon>Malaxideae</taxon>
        <taxon>Dendrobiinae</taxon>
        <taxon>Dendrobium</taxon>
    </lineage>
</organism>
<gene>
    <name evidence="2" type="ORF">KFK09_017585</name>
</gene>
<dbReference type="PROSITE" id="PS50879">
    <property type="entry name" value="RNASE_H_1"/>
    <property type="match status" value="1"/>
</dbReference>
<dbReference type="AlphaFoldDB" id="A0A8T3B2R1"/>
<name>A0A8T3B2R1_DENNO</name>
<dbReference type="SUPFAM" id="SSF53098">
    <property type="entry name" value="Ribonuclease H-like"/>
    <property type="match status" value="1"/>
</dbReference>
<sequence>MFLLQFDITFIPLRAIKGQAVADFLAAHPIPTESPLNEDLPEEQIMSLEEQEGNTWELYFDGAASSQKIGEPQEVIPWKAGIELVFITPKKGLLRYSYHLLEPCTNNEAEYEALITGLELAISMEIGEIKIFGDSQLIINQVAGIYKVLKPKLLPYYQYTMKLLEQIPNVTLYKVPRGRNSMADALAKLAKELACIEEESISIEVQGRKILSPIDLEYINKIFPSEGEVVLAVNDETVDWRKPFIDYL</sequence>
<dbReference type="Gene3D" id="3.30.420.10">
    <property type="entry name" value="Ribonuclease H-like superfamily/Ribonuclease H"/>
    <property type="match status" value="1"/>
</dbReference>
<evidence type="ECO:0000313" key="2">
    <source>
        <dbReference type="EMBL" id="KAI0502630.1"/>
    </source>
</evidence>
<evidence type="ECO:0000259" key="1">
    <source>
        <dbReference type="PROSITE" id="PS50879"/>
    </source>
</evidence>
<dbReference type="InterPro" id="IPR036397">
    <property type="entry name" value="RNaseH_sf"/>
</dbReference>
<feature type="domain" description="RNase H type-1" evidence="1">
    <location>
        <begin position="52"/>
        <end position="192"/>
    </location>
</feature>
<dbReference type="Proteomes" id="UP000829196">
    <property type="component" value="Unassembled WGS sequence"/>
</dbReference>
<dbReference type="GO" id="GO:0003676">
    <property type="term" value="F:nucleic acid binding"/>
    <property type="evidence" value="ECO:0007669"/>
    <property type="project" value="InterPro"/>
</dbReference>
<keyword evidence="3" id="KW-1185">Reference proteome</keyword>
<dbReference type="Pfam" id="PF13456">
    <property type="entry name" value="RVT_3"/>
    <property type="match status" value="1"/>
</dbReference>
<proteinExistence type="predicted"/>
<dbReference type="InterPro" id="IPR002156">
    <property type="entry name" value="RNaseH_domain"/>
</dbReference>